<accession>A0A165KP64</accession>
<name>A0A165KP64_9APHY</name>
<dbReference type="Proteomes" id="UP000076727">
    <property type="component" value="Unassembled WGS sequence"/>
</dbReference>
<dbReference type="OrthoDB" id="9876299at2759"/>
<dbReference type="InterPro" id="IPR052184">
    <property type="entry name" value="SDR_enzymes"/>
</dbReference>
<dbReference type="Gene3D" id="3.40.50.720">
    <property type="entry name" value="NAD(P)-binding Rossmann-like Domain"/>
    <property type="match status" value="1"/>
</dbReference>
<proteinExistence type="predicted"/>
<keyword evidence="2" id="KW-1185">Reference proteome</keyword>
<dbReference type="SUPFAM" id="SSF51735">
    <property type="entry name" value="NAD(P)-binding Rossmann-fold domains"/>
    <property type="match status" value="1"/>
</dbReference>
<protein>
    <submittedName>
        <fullName evidence="1">NAD(P)-binding protein</fullName>
    </submittedName>
</protein>
<reference evidence="1 2" key="1">
    <citation type="journal article" date="2016" name="Mol. Biol. Evol.">
        <title>Comparative Genomics of Early-Diverging Mushroom-Forming Fungi Provides Insights into the Origins of Lignocellulose Decay Capabilities.</title>
        <authorList>
            <person name="Nagy L.G."/>
            <person name="Riley R."/>
            <person name="Tritt A."/>
            <person name="Adam C."/>
            <person name="Daum C."/>
            <person name="Floudas D."/>
            <person name="Sun H."/>
            <person name="Yadav J.S."/>
            <person name="Pangilinan J."/>
            <person name="Larsson K.H."/>
            <person name="Matsuura K."/>
            <person name="Barry K."/>
            <person name="Labutti K."/>
            <person name="Kuo R."/>
            <person name="Ohm R.A."/>
            <person name="Bhattacharya S.S."/>
            <person name="Shirouzu T."/>
            <person name="Yoshinaga Y."/>
            <person name="Martin F.M."/>
            <person name="Grigoriev I.V."/>
            <person name="Hibbett D.S."/>
        </authorList>
    </citation>
    <scope>NUCLEOTIDE SEQUENCE [LARGE SCALE GENOMIC DNA]</scope>
    <source>
        <strain evidence="1 2">L-15889</strain>
    </source>
</reference>
<dbReference type="AlphaFoldDB" id="A0A165KP64"/>
<dbReference type="PRINTS" id="PR00081">
    <property type="entry name" value="GDHRDH"/>
</dbReference>
<dbReference type="PANTHER" id="PTHR45458">
    <property type="entry name" value="SHORT-CHAIN DEHYDROGENASE/REDUCTASE SDR"/>
    <property type="match status" value="1"/>
</dbReference>
<dbReference type="InterPro" id="IPR036291">
    <property type="entry name" value="NAD(P)-bd_dom_sf"/>
</dbReference>
<dbReference type="Pfam" id="PF00106">
    <property type="entry name" value="adh_short"/>
    <property type="match status" value="1"/>
</dbReference>
<organism evidence="1 2">
    <name type="scientific">Daedalea quercina L-15889</name>
    <dbReference type="NCBI Taxonomy" id="1314783"/>
    <lineage>
        <taxon>Eukaryota</taxon>
        <taxon>Fungi</taxon>
        <taxon>Dikarya</taxon>
        <taxon>Basidiomycota</taxon>
        <taxon>Agaricomycotina</taxon>
        <taxon>Agaricomycetes</taxon>
        <taxon>Polyporales</taxon>
        <taxon>Fomitopsis</taxon>
    </lineage>
</organism>
<evidence type="ECO:0000313" key="1">
    <source>
        <dbReference type="EMBL" id="KZT63400.1"/>
    </source>
</evidence>
<dbReference type="EMBL" id="KV429189">
    <property type="protein sequence ID" value="KZT63400.1"/>
    <property type="molecule type" value="Genomic_DNA"/>
</dbReference>
<gene>
    <name evidence="1" type="ORF">DAEQUDRAFT_134401</name>
</gene>
<dbReference type="CDD" id="cd05325">
    <property type="entry name" value="carb_red_sniffer_like_SDR_c"/>
    <property type="match status" value="1"/>
</dbReference>
<sequence length="236" mass="25352">MATTIWLITGANRGLGLELTTQLLATSPANEVIAACRNPARASDLHALQASATGRVHVVPLDVSSEQSMRDSVRHVADVLGERGLDYLYNNAAINPAFDSPFDFDYATLLDVLQTNLAAPALLAELYYPFLLRGDNKTIVNVTTGLASLGLDCGPKCTSYSISKCALNMLTYKQARTRPDFTCICMDPGWVKTALGGEGALLETADSAAGILAVISRLTPADSGKFWRYNGTQHPW</sequence>
<dbReference type="InterPro" id="IPR002347">
    <property type="entry name" value="SDR_fam"/>
</dbReference>
<dbReference type="GO" id="GO:0016616">
    <property type="term" value="F:oxidoreductase activity, acting on the CH-OH group of donors, NAD or NADP as acceptor"/>
    <property type="evidence" value="ECO:0007669"/>
    <property type="project" value="TreeGrafter"/>
</dbReference>
<evidence type="ECO:0000313" key="2">
    <source>
        <dbReference type="Proteomes" id="UP000076727"/>
    </source>
</evidence>
<dbReference type="PANTHER" id="PTHR45458:SF1">
    <property type="entry name" value="SHORT CHAIN DEHYDROGENASE"/>
    <property type="match status" value="1"/>
</dbReference>